<keyword evidence="2" id="KW-0479">Metal-binding</keyword>
<keyword evidence="8" id="KW-1185">Reference proteome</keyword>
<evidence type="ECO:0000256" key="4">
    <source>
        <dbReference type="ARBA" id="ARBA00022801"/>
    </source>
</evidence>
<dbReference type="SUPFAM" id="SSF48537">
    <property type="entry name" value="Phospholipase C/P1 nuclease"/>
    <property type="match status" value="1"/>
</dbReference>
<dbReference type="GO" id="GO:0004519">
    <property type="term" value="F:endonuclease activity"/>
    <property type="evidence" value="ECO:0007669"/>
    <property type="project" value="UniProtKB-KW"/>
</dbReference>
<evidence type="ECO:0000256" key="1">
    <source>
        <dbReference type="ARBA" id="ARBA00022722"/>
    </source>
</evidence>
<keyword evidence="3" id="KW-0255">Endonuclease</keyword>
<dbReference type="Pfam" id="PF02265">
    <property type="entry name" value="S1-P1_nuclease"/>
    <property type="match status" value="1"/>
</dbReference>
<keyword evidence="6" id="KW-0325">Glycoprotein</keyword>
<dbReference type="Gene3D" id="1.10.575.10">
    <property type="entry name" value="P1 Nuclease"/>
    <property type="match status" value="1"/>
</dbReference>
<keyword evidence="1" id="KW-0540">Nuclease</keyword>
<dbReference type="RefSeq" id="WP_182511390.1">
    <property type="nucleotide sequence ID" value="NZ_JACJIQ010000001.1"/>
</dbReference>
<dbReference type="AlphaFoldDB" id="A0A839GL70"/>
<keyword evidence="4" id="KW-0378">Hydrolase</keyword>
<sequence>MMRKTFLLVCLLLGVSAAGFGWGFFGHKVIQQLAIYGLPKGMQPFYHRHMAYLVDKSVRPDERRNTDPAEAPRHYIDVDVYGEKAVYEMPESWGPAVAKYSADTLRKYGVVPWQVMVMKERLTRVFREKNADSILFYSADLAHYVQDAHVPLHTTVNHDGQLTGQTGLHSLWESKLPERHLATYRLQHGKARYLQNPEHEIWEVVRASHRLVPELLAQEKLVSQDFTDQTKYILTERNGHTRRSYTDAFATAYQKALGTTVEDRMRAAAAQTASFWYTCWVDGGKPDLAALLSTPRTKAEHKQLKRERNAWKKGRLQEKDLLLTRSR</sequence>
<evidence type="ECO:0000256" key="5">
    <source>
        <dbReference type="ARBA" id="ARBA00023157"/>
    </source>
</evidence>
<dbReference type="Proteomes" id="UP000563094">
    <property type="component" value="Unassembled WGS sequence"/>
</dbReference>
<name>A0A839GL70_9BACT</name>
<evidence type="ECO:0000256" key="6">
    <source>
        <dbReference type="ARBA" id="ARBA00023180"/>
    </source>
</evidence>
<dbReference type="GO" id="GO:0006308">
    <property type="term" value="P:DNA catabolic process"/>
    <property type="evidence" value="ECO:0007669"/>
    <property type="project" value="InterPro"/>
</dbReference>
<keyword evidence="5" id="KW-1015">Disulfide bond</keyword>
<accession>A0A839GL70</accession>
<evidence type="ECO:0000313" key="7">
    <source>
        <dbReference type="EMBL" id="MBA9075736.1"/>
    </source>
</evidence>
<proteinExistence type="predicted"/>
<gene>
    <name evidence="7" type="ORF">FHS90_000433</name>
</gene>
<evidence type="ECO:0000256" key="3">
    <source>
        <dbReference type="ARBA" id="ARBA00022759"/>
    </source>
</evidence>
<protein>
    <recommendedName>
        <fullName evidence="9">S1/P1 Nuclease</fullName>
    </recommendedName>
</protein>
<organism evidence="7 8">
    <name type="scientific">Rufibacter quisquiliarum</name>
    <dbReference type="NCBI Taxonomy" id="1549639"/>
    <lineage>
        <taxon>Bacteria</taxon>
        <taxon>Pseudomonadati</taxon>
        <taxon>Bacteroidota</taxon>
        <taxon>Cytophagia</taxon>
        <taxon>Cytophagales</taxon>
        <taxon>Hymenobacteraceae</taxon>
        <taxon>Rufibacter</taxon>
    </lineage>
</organism>
<dbReference type="InterPro" id="IPR003154">
    <property type="entry name" value="S1/P1nuclease"/>
</dbReference>
<evidence type="ECO:0000313" key="8">
    <source>
        <dbReference type="Proteomes" id="UP000563094"/>
    </source>
</evidence>
<dbReference type="InterPro" id="IPR008947">
    <property type="entry name" value="PLipase_C/P1_nuclease_dom_sf"/>
</dbReference>
<dbReference type="EMBL" id="JACJIQ010000001">
    <property type="protein sequence ID" value="MBA9075736.1"/>
    <property type="molecule type" value="Genomic_DNA"/>
</dbReference>
<dbReference type="GO" id="GO:0046872">
    <property type="term" value="F:metal ion binding"/>
    <property type="evidence" value="ECO:0007669"/>
    <property type="project" value="UniProtKB-KW"/>
</dbReference>
<dbReference type="GO" id="GO:0003676">
    <property type="term" value="F:nucleic acid binding"/>
    <property type="evidence" value="ECO:0007669"/>
    <property type="project" value="InterPro"/>
</dbReference>
<evidence type="ECO:0008006" key="9">
    <source>
        <dbReference type="Google" id="ProtNLM"/>
    </source>
</evidence>
<dbReference type="GO" id="GO:0016788">
    <property type="term" value="F:hydrolase activity, acting on ester bonds"/>
    <property type="evidence" value="ECO:0007669"/>
    <property type="project" value="InterPro"/>
</dbReference>
<comment type="caution">
    <text evidence="7">The sequence shown here is derived from an EMBL/GenBank/DDBJ whole genome shotgun (WGS) entry which is preliminary data.</text>
</comment>
<reference evidence="7 8" key="1">
    <citation type="submission" date="2020-08" db="EMBL/GenBank/DDBJ databases">
        <title>Genomic Encyclopedia of Type Strains, Phase IV (KMG-IV): sequencing the most valuable type-strain genomes for metagenomic binning, comparative biology and taxonomic classification.</title>
        <authorList>
            <person name="Goeker M."/>
        </authorList>
    </citation>
    <scope>NUCLEOTIDE SEQUENCE [LARGE SCALE GENOMIC DNA]</scope>
    <source>
        <strain evidence="7 8">DSM 29854</strain>
    </source>
</reference>
<dbReference type="CDD" id="cd10981">
    <property type="entry name" value="ZnPC_S1P1"/>
    <property type="match status" value="1"/>
</dbReference>
<evidence type="ECO:0000256" key="2">
    <source>
        <dbReference type="ARBA" id="ARBA00022723"/>
    </source>
</evidence>